<dbReference type="Proteomes" id="UP000009045">
    <property type="component" value="Chromosome"/>
</dbReference>
<dbReference type="EMBL" id="CP001830">
    <property type="protein sequence ID" value="AEH78018.1"/>
    <property type="molecule type" value="Genomic_DNA"/>
</dbReference>
<name>F7X0N2_SINMM</name>
<dbReference type="PANTHER" id="PTHR43132:SF2">
    <property type="entry name" value="ARSENICAL RESISTANCE OPERON REPRESSOR ARSR-RELATED"/>
    <property type="match status" value="1"/>
</dbReference>
<reference evidence="6 7" key="1">
    <citation type="journal article" date="2011" name="J. Biotechnol.">
        <title>The complete genome sequence of the dominant Sinorhizobium meliloti field isolate SM11 extends the S. meliloti pan-genome.</title>
        <authorList>
            <person name="Schneiker-Bekel S."/>
            <person name="Wibberg D."/>
            <person name="Bekel T."/>
            <person name="Blom J."/>
            <person name="Linke B."/>
            <person name="Neuweger H."/>
            <person name="Stiens M."/>
            <person name="Vorholter F.J."/>
            <person name="Weidner S."/>
            <person name="Goesmann A."/>
            <person name="Puhler A."/>
            <person name="Schluter A."/>
        </authorList>
    </citation>
    <scope>NUCLEOTIDE SEQUENCE [LARGE SCALE GENOMIC DNA]</scope>
    <source>
        <strain evidence="6 7">SM11</strain>
    </source>
</reference>
<keyword evidence="3" id="KW-0804">Transcription</keyword>
<keyword evidence="1" id="KW-0805">Transcription regulation</keyword>
<evidence type="ECO:0000256" key="3">
    <source>
        <dbReference type="ARBA" id="ARBA00023163"/>
    </source>
</evidence>
<evidence type="ECO:0000313" key="6">
    <source>
        <dbReference type="EMBL" id="AEH78018.1"/>
    </source>
</evidence>
<evidence type="ECO:0000256" key="2">
    <source>
        <dbReference type="ARBA" id="ARBA00023125"/>
    </source>
</evidence>
<dbReference type="AlphaFoldDB" id="F7X0N2"/>
<feature type="domain" description="HTH arsR-type" evidence="5">
    <location>
        <begin position="10"/>
        <end position="107"/>
    </location>
</feature>
<dbReference type="NCBIfam" id="NF033788">
    <property type="entry name" value="HTH_metalloreg"/>
    <property type="match status" value="1"/>
</dbReference>
<dbReference type="HOGENOM" id="CLU_097806_2_0_5"/>
<dbReference type="InterPro" id="IPR001845">
    <property type="entry name" value="HTH_ArsR_DNA-bd_dom"/>
</dbReference>
<evidence type="ECO:0000256" key="4">
    <source>
        <dbReference type="SAM" id="MobiDB-lite"/>
    </source>
</evidence>
<feature type="region of interest" description="Disordered" evidence="4">
    <location>
        <begin position="126"/>
        <end position="149"/>
    </location>
</feature>
<dbReference type="Pfam" id="PF12840">
    <property type="entry name" value="HTH_20"/>
    <property type="match status" value="1"/>
</dbReference>
<evidence type="ECO:0000313" key="7">
    <source>
        <dbReference type="Proteomes" id="UP000009045"/>
    </source>
</evidence>
<dbReference type="PATRIC" id="fig|707241.3.peg.772"/>
<dbReference type="PRINTS" id="PR00778">
    <property type="entry name" value="HTHARSR"/>
</dbReference>
<dbReference type="PROSITE" id="PS50987">
    <property type="entry name" value="HTH_ARSR_2"/>
    <property type="match status" value="1"/>
</dbReference>
<sequence>MRGSPHVDISRQMDTVDTIAAFAALAQPTRLDAFRFLVKHEPDGLPAGEIARLLNVPHNTMSTHLAQLQRAGLVTTRRQSRSIIYRADLDGLRHVVSFLLKDCCAGHPDVCAPLVADLTPCCSPMDRPASRSHRSEGGGMDGEAADRKN</sequence>
<dbReference type="CDD" id="cd00090">
    <property type="entry name" value="HTH_ARSR"/>
    <property type="match status" value="1"/>
</dbReference>
<accession>F7X0N2</accession>
<dbReference type="InterPro" id="IPR036390">
    <property type="entry name" value="WH_DNA-bd_sf"/>
</dbReference>
<keyword evidence="2" id="KW-0238">DNA-binding</keyword>
<dbReference type="GO" id="GO:0003677">
    <property type="term" value="F:DNA binding"/>
    <property type="evidence" value="ECO:0007669"/>
    <property type="project" value="UniProtKB-KW"/>
</dbReference>
<evidence type="ECO:0000256" key="1">
    <source>
        <dbReference type="ARBA" id="ARBA00023015"/>
    </source>
</evidence>
<dbReference type="SMART" id="SM00418">
    <property type="entry name" value="HTH_ARSR"/>
    <property type="match status" value="1"/>
</dbReference>
<dbReference type="InterPro" id="IPR011991">
    <property type="entry name" value="ArsR-like_HTH"/>
</dbReference>
<dbReference type="Gene3D" id="1.10.10.10">
    <property type="entry name" value="Winged helix-like DNA-binding domain superfamily/Winged helix DNA-binding domain"/>
    <property type="match status" value="1"/>
</dbReference>
<dbReference type="KEGG" id="smx:SM11_chr0740"/>
<evidence type="ECO:0000259" key="5">
    <source>
        <dbReference type="PROSITE" id="PS50987"/>
    </source>
</evidence>
<dbReference type="PANTHER" id="PTHR43132">
    <property type="entry name" value="ARSENICAL RESISTANCE OPERON REPRESSOR ARSR-RELATED"/>
    <property type="match status" value="1"/>
</dbReference>
<dbReference type="SUPFAM" id="SSF46785">
    <property type="entry name" value="Winged helix' DNA-binding domain"/>
    <property type="match status" value="1"/>
</dbReference>
<dbReference type="GO" id="GO:0003700">
    <property type="term" value="F:DNA-binding transcription factor activity"/>
    <property type="evidence" value="ECO:0007669"/>
    <property type="project" value="InterPro"/>
</dbReference>
<protein>
    <submittedName>
        <fullName evidence="6">Transcription regulator protein</fullName>
    </submittedName>
</protein>
<proteinExistence type="predicted"/>
<gene>
    <name evidence="6" type="ordered locus">SM11_chr0740</name>
</gene>
<organism evidence="6 7">
    <name type="scientific">Sinorhizobium meliloti (strain SM11)</name>
    <dbReference type="NCBI Taxonomy" id="707241"/>
    <lineage>
        <taxon>Bacteria</taxon>
        <taxon>Pseudomonadati</taxon>
        <taxon>Pseudomonadota</taxon>
        <taxon>Alphaproteobacteria</taxon>
        <taxon>Hyphomicrobiales</taxon>
        <taxon>Rhizobiaceae</taxon>
        <taxon>Sinorhizobium/Ensifer group</taxon>
        <taxon>Sinorhizobium</taxon>
    </lineage>
</organism>
<dbReference type="InterPro" id="IPR036388">
    <property type="entry name" value="WH-like_DNA-bd_sf"/>
</dbReference>
<dbReference type="InterPro" id="IPR051011">
    <property type="entry name" value="Metal_resp_trans_reg"/>
</dbReference>